<dbReference type="SUPFAM" id="SSF52172">
    <property type="entry name" value="CheY-like"/>
    <property type="match status" value="1"/>
</dbReference>
<dbReference type="CDD" id="cd06170">
    <property type="entry name" value="LuxR_C_like"/>
    <property type="match status" value="1"/>
</dbReference>
<dbReference type="PROSITE" id="PS50043">
    <property type="entry name" value="HTH_LUXR_2"/>
    <property type="match status" value="1"/>
</dbReference>
<dbReference type="InterPro" id="IPR011006">
    <property type="entry name" value="CheY-like_superfamily"/>
</dbReference>
<dbReference type="PANTHER" id="PTHR45566">
    <property type="entry name" value="HTH-TYPE TRANSCRIPTIONAL REGULATOR YHJB-RELATED"/>
    <property type="match status" value="1"/>
</dbReference>
<dbReference type="PANTHER" id="PTHR45566:SF2">
    <property type="entry name" value="NARL SUBFAMILY"/>
    <property type="match status" value="1"/>
</dbReference>
<dbReference type="RefSeq" id="WP_106521022.1">
    <property type="nucleotide sequence ID" value="NZ_PYGD01000001.1"/>
</dbReference>
<dbReference type="Proteomes" id="UP000240572">
    <property type="component" value="Unassembled WGS sequence"/>
</dbReference>
<sequence length="212" mass="24369">MNILLIDSQELFSEGLKKLLLQCDDVTSVHIGSTSSCIDDVATFNIDMVICDMNTHNQGAFRIIDEIRGSFKQKIHIIILSAITDMQTVRQAIRTGANGYISKDTNVDELMQGIYEVQDGKRYISRKLRTMLMNNMIHEDQVVHHLSRREKEVLREICTGQTIKEIGYKMGLSPNTVQYYQRNLMKKLKVSRTIDLIIYAIQHGLYVLPARY</sequence>
<dbReference type="SMART" id="SM00448">
    <property type="entry name" value="REC"/>
    <property type="match status" value="1"/>
</dbReference>
<evidence type="ECO:0000313" key="7">
    <source>
        <dbReference type="Proteomes" id="UP000240572"/>
    </source>
</evidence>
<comment type="caution">
    <text evidence="6">The sequence shown here is derived from an EMBL/GenBank/DDBJ whole genome shotgun (WGS) entry which is preliminary data.</text>
</comment>
<dbReference type="InterPro" id="IPR051015">
    <property type="entry name" value="EvgA-like"/>
</dbReference>
<dbReference type="Gene3D" id="3.40.50.2300">
    <property type="match status" value="1"/>
</dbReference>
<dbReference type="SUPFAM" id="SSF46894">
    <property type="entry name" value="C-terminal effector domain of the bipartite response regulators"/>
    <property type="match status" value="1"/>
</dbReference>
<reference evidence="6 7" key="1">
    <citation type="submission" date="2018-03" db="EMBL/GenBank/DDBJ databases">
        <title>Genomic Encyclopedia of Type Strains, Phase III (KMG-III): the genomes of soil and plant-associated and newly described type strains.</title>
        <authorList>
            <person name="Whitman W."/>
        </authorList>
    </citation>
    <scope>NUCLEOTIDE SEQUENCE [LARGE SCALE GENOMIC DNA]</scope>
    <source>
        <strain evidence="6 7">CGMCC 1.12700</strain>
    </source>
</reference>
<feature type="domain" description="Response regulatory" evidence="5">
    <location>
        <begin position="2"/>
        <end position="118"/>
    </location>
</feature>
<evidence type="ECO:0000259" key="5">
    <source>
        <dbReference type="PROSITE" id="PS50110"/>
    </source>
</evidence>
<keyword evidence="1 3" id="KW-0597">Phosphoprotein</keyword>
<evidence type="ECO:0000256" key="1">
    <source>
        <dbReference type="ARBA" id="ARBA00022553"/>
    </source>
</evidence>
<dbReference type="PROSITE" id="PS50110">
    <property type="entry name" value="RESPONSE_REGULATORY"/>
    <property type="match status" value="1"/>
</dbReference>
<evidence type="ECO:0000313" key="6">
    <source>
        <dbReference type="EMBL" id="PSK94307.1"/>
    </source>
</evidence>
<dbReference type="SMART" id="SM00421">
    <property type="entry name" value="HTH_LUXR"/>
    <property type="match status" value="1"/>
</dbReference>
<feature type="domain" description="HTH luxR-type" evidence="4">
    <location>
        <begin position="139"/>
        <end position="204"/>
    </location>
</feature>
<dbReference type="Pfam" id="PF00072">
    <property type="entry name" value="Response_reg"/>
    <property type="match status" value="1"/>
</dbReference>
<name>A0A2P8DAU2_9BACT</name>
<evidence type="ECO:0000259" key="4">
    <source>
        <dbReference type="PROSITE" id="PS50043"/>
    </source>
</evidence>
<evidence type="ECO:0000256" key="2">
    <source>
        <dbReference type="ARBA" id="ARBA00023125"/>
    </source>
</evidence>
<proteinExistence type="predicted"/>
<dbReference type="GO" id="GO:0006355">
    <property type="term" value="P:regulation of DNA-templated transcription"/>
    <property type="evidence" value="ECO:0007669"/>
    <property type="project" value="InterPro"/>
</dbReference>
<protein>
    <submittedName>
        <fullName evidence="6">DNA-binding NarL/FixJ family response regulator</fullName>
    </submittedName>
</protein>
<evidence type="ECO:0000256" key="3">
    <source>
        <dbReference type="PROSITE-ProRule" id="PRU00169"/>
    </source>
</evidence>
<dbReference type="CDD" id="cd17535">
    <property type="entry name" value="REC_NarL-like"/>
    <property type="match status" value="1"/>
</dbReference>
<dbReference type="InterPro" id="IPR001789">
    <property type="entry name" value="Sig_transdc_resp-reg_receiver"/>
</dbReference>
<dbReference type="InterPro" id="IPR016032">
    <property type="entry name" value="Sig_transdc_resp-reg_C-effctor"/>
</dbReference>
<accession>A0A2P8DAU2</accession>
<feature type="modified residue" description="4-aspartylphosphate" evidence="3">
    <location>
        <position position="52"/>
    </location>
</feature>
<dbReference type="InterPro" id="IPR058245">
    <property type="entry name" value="NreC/VraR/RcsB-like_REC"/>
</dbReference>
<dbReference type="Pfam" id="PF00196">
    <property type="entry name" value="GerE"/>
    <property type="match status" value="1"/>
</dbReference>
<dbReference type="PRINTS" id="PR00038">
    <property type="entry name" value="HTHLUXR"/>
</dbReference>
<dbReference type="InterPro" id="IPR000792">
    <property type="entry name" value="Tscrpt_reg_LuxR_C"/>
</dbReference>
<dbReference type="OrthoDB" id="9797341at2"/>
<gene>
    <name evidence="6" type="ORF">B0I18_101462</name>
</gene>
<dbReference type="GO" id="GO:0000160">
    <property type="term" value="P:phosphorelay signal transduction system"/>
    <property type="evidence" value="ECO:0007669"/>
    <property type="project" value="InterPro"/>
</dbReference>
<dbReference type="AlphaFoldDB" id="A0A2P8DAU2"/>
<organism evidence="6 7">
    <name type="scientific">Taibaiella chishuiensis</name>
    <dbReference type="NCBI Taxonomy" id="1434707"/>
    <lineage>
        <taxon>Bacteria</taxon>
        <taxon>Pseudomonadati</taxon>
        <taxon>Bacteroidota</taxon>
        <taxon>Chitinophagia</taxon>
        <taxon>Chitinophagales</taxon>
        <taxon>Chitinophagaceae</taxon>
        <taxon>Taibaiella</taxon>
    </lineage>
</organism>
<dbReference type="EMBL" id="PYGD01000001">
    <property type="protein sequence ID" value="PSK94307.1"/>
    <property type="molecule type" value="Genomic_DNA"/>
</dbReference>
<keyword evidence="7" id="KW-1185">Reference proteome</keyword>
<keyword evidence="2 6" id="KW-0238">DNA-binding</keyword>
<dbReference type="GO" id="GO:0003677">
    <property type="term" value="F:DNA binding"/>
    <property type="evidence" value="ECO:0007669"/>
    <property type="project" value="UniProtKB-KW"/>
</dbReference>